<sequence>MYGLGWESFKKNNLLKKEGLHTSAFVVGDLVKRFPIYEGLPTVERHRGMNPYIAAIELLHEAKVDNVFIGDSEALLKL</sequence>
<accession>A0A1Y4UDE5</accession>
<dbReference type="RefSeq" id="WP_081776557.1">
    <property type="nucleotide sequence ID" value="NZ_JAUDDX010000007.1"/>
</dbReference>
<dbReference type="EMBL" id="NFLZ01000016">
    <property type="protein sequence ID" value="OUQ75625.1"/>
    <property type="molecule type" value="Genomic_DNA"/>
</dbReference>
<dbReference type="Gene3D" id="3.20.20.70">
    <property type="entry name" value="Aldolase class I"/>
    <property type="match status" value="1"/>
</dbReference>
<gene>
    <name evidence="3" type="ORF">B5E44_06765</name>
    <name evidence="2" type="ORF">B5E59_06475</name>
</gene>
<evidence type="ECO:0000313" key="3">
    <source>
        <dbReference type="EMBL" id="OUQ75625.1"/>
    </source>
</evidence>
<evidence type="ECO:0000313" key="5">
    <source>
        <dbReference type="Proteomes" id="UP000196293"/>
    </source>
</evidence>
<dbReference type="PANTHER" id="PTHR38435">
    <property type="match status" value="1"/>
</dbReference>
<proteinExistence type="predicted"/>
<dbReference type="InterPro" id="IPR017853">
    <property type="entry name" value="GH"/>
</dbReference>
<name>A0A1Y4UDE5_9LACO</name>
<comment type="caution">
    <text evidence="3">The sequence shown here is derived from an EMBL/GenBank/DDBJ whole genome shotgun (WGS) entry which is preliminary data.</text>
</comment>
<reference evidence="4 5" key="1">
    <citation type="submission" date="2017-04" db="EMBL/GenBank/DDBJ databases">
        <title>Function of individual gut microbiota members based on whole genome sequencing of pure cultures obtained from chicken caecum.</title>
        <authorList>
            <person name="Medvecky M."/>
            <person name="Cejkova D."/>
            <person name="Polansky O."/>
            <person name="Karasova D."/>
            <person name="Kubasova T."/>
            <person name="Cizek A."/>
            <person name="Rychlik I."/>
        </authorList>
    </citation>
    <scope>NUCLEOTIDE SEQUENCE [LARGE SCALE GENOMIC DNA]</scope>
    <source>
        <strain evidence="4">An101</strain>
        <strain evidence="5">An115</strain>
    </source>
</reference>
<dbReference type="InterPro" id="IPR043797">
    <property type="entry name" value="MupG_N"/>
</dbReference>
<dbReference type="InterPro" id="IPR008589">
    <property type="entry name" value="MupG"/>
</dbReference>
<dbReference type="SUPFAM" id="SSF51445">
    <property type="entry name" value="(Trans)glycosidases"/>
    <property type="match status" value="1"/>
</dbReference>
<dbReference type="EMBL" id="NFLS01000015">
    <property type="protein sequence ID" value="OUQ55827.1"/>
    <property type="molecule type" value="Genomic_DNA"/>
</dbReference>
<protein>
    <recommendedName>
        <fullName evidence="1">6-phospho-N-acetylmuramidase N-terminal domain-containing protein</fullName>
    </recommendedName>
</protein>
<organism evidence="3 4">
    <name type="scientific">Lactobacillus gallinarum</name>
    <dbReference type="NCBI Taxonomy" id="52242"/>
    <lineage>
        <taxon>Bacteria</taxon>
        <taxon>Bacillati</taxon>
        <taxon>Bacillota</taxon>
        <taxon>Bacilli</taxon>
        <taxon>Lactobacillales</taxon>
        <taxon>Lactobacillaceae</taxon>
        <taxon>Lactobacillus</taxon>
    </lineage>
</organism>
<reference evidence="3" key="2">
    <citation type="journal article" date="2018" name="BMC Genomics">
        <title>Whole genome sequencing and function prediction of 133 gut anaerobes isolated from chicken caecum in pure cultures.</title>
        <authorList>
            <person name="Medvecky M."/>
            <person name="Cejkova D."/>
            <person name="Polansky O."/>
            <person name="Karasova D."/>
            <person name="Kubasova T."/>
            <person name="Cizek A."/>
            <person name="Rychlik I."/>
        </authorList>
    </citation>
    <scope>NUCLEOTIDE SEQUENCE</scope>
    <source>
        <strain evidence="3">An101</strain>
        <strain evidence="2">An115</strain>
    </source>
</reference>
<dbReference type="PANTHER" id="PTHR38435:SF2">
    <property type="entry name" value="DUF871 DOMAIN-CONTAINING PROTEIN"/>
    <property type="match status" value="1"/>
</dbReference>
<dbReference type="Proteomes" id="UP000196293">
    <property type="component" value="Unassembled WGS sequence"/>
</dbReference>
<evidence type="ECO:0000313" key="2">
    <source>
        <dbReference type="EMBL" id="OUQ55827.1"/>
    </source>
</evidence>
<evidence type="ECO:0000259" key="1">
    <source>
        <dbReference type="Pfam" id="PF19200"/>
    </source>
</evidence>
<feature type="domain" description="6-phospho-N-acetylmuramidase N-terminal" evidence="1">
    <location>
        <begin position="3"/>
        <end position="74"/>
    </location>
</feature>
<keyword evidence="5" id="KW-1185">Reference proteome</keyword>
<dbReference type="AlphaFoldDB" id="A0A1Y4UDE5"/>
<dbReference type="Proteomes" id="UP000195859">
    <property type="component" value="Unassembled WGS sequence"/>
</dbReference>
<dbReference type="InterPro" id="IPR013785">
    <property type="entry name" value="Aldolase_TIM"/>
</dbReference>
<evidence type="ECO:0000313" key="4">
    <source>
        <dbReference type="Proteomes" id="UP000195859"/>
    </source>
</evidence>
<dbReference type="Pfam" id="PF19200">
    <property type="entry name" value="MupG_N"/>
    <property type="match status" value="1"/>
</dbReference>